<dbReference type="PANTHER" id="PTHR35796">
    <property type="entry name" value="HYPOTHETICAL CYTOSOLIC PROTEIN"/>
    <property type="match status" value="1"/>
</dbReference>
<evidence type="ECO:0000256" key="2">
    <source>
        <dbReference type="SAM" id="MobiDB-lite"/>
    </source>
</evidence>
<keyword evidence="1" id="KW-0175">Coiled coil</keyword>
<keyword evidence="4" id="KW-1185">Reference proteome</keyword>
<evidence type="ECO:0000256" key="1">
    <source>
        <dbReference type="SAM" id="Coils"/>
    </source>
</evidence>
<dbReference type="AlphaFoldDB" id="A0A9W7D0I0"/>
<comment type="caution">
    <text evidence="3">The sequence shown here is derived from an EMBL/GenBank/DDBJ whole genome shotgun (WGS) entry which is preliminary data.</text>
</comment>
<evidence type="ECO:0000313" key="3">
    <source>
        <dbReference type="EMBL" id="GMF45811.1"/>
    </source>
</evidence>
<proteinExistence type="predicted"/>
<feature type="coiled-coil region" evidence="1">
    <location>
        <begin position="142"/>
        <end position="169"/>
    </location>
</feature>
<accession>A0A9W7D0I0</accession>
<dbReference type="EMBL" id="BSXT01001885">
    <property type="protein sequence ID" value="GMF45811.1"/>
    <property type="molecule type" value="Genomic_DNA"/>
</dbReference>
<protein>
    <submittedName>
        <fullName evidence="3">Unnamed protein product</fullName>
    </submittedName>
</protein>
<feature type="region of interest" description="Disordered" evidence="2">
    <location>
        <begin position="107"/>
        <end position="142"/>
    </location>
</feature>
<gene>
    <name evidence="3" type="ORF">Pfra01_001658300</name>
</gene>
<organism evidence="3 4">
    <name type="scientific">Phytophthora fragariaefolia</name>
    <dbReference type="NCBI Taxonomy" id="1490495"/>
    <lineage>
        <taxon>Eukaryota</taxon>
        <taxon>Sar</taxon>
        <taxon>Stramenopiles</taxon>
        <taxon>Oomycota</taxon>
        <taxon>Peronosporomycetes</taxon>
        <taxon>Peronosporales</taxon>
        <taxon>Peronosporaceae</taxon>
        <taxon>Phytophthora</taxon>
    </lineage>
</organism>
<sequence length="264" mass="28950">MFRAEPQPQFSGRLEWKQAMELLGDTDDDMRAFEATLSFVEEYASDALTSGELPALSVSSDVSNAFSLRLADDGPEFAPFGASTPPAASPAVTARTSSAGAMVTSNRAGTGLPHSVPAATHAAKPKKSTRKRKPQANPNRARNELRFELAFLREKVTQLQQELQALQPESEDKLLCQDEQTTALAVPDARRSRPSSQVLCAWKGVADRQKRRREDSERENARLRLTVEHQRKVAIDLSKLLRKRVSSTDEFGGAVKGGGELMLC</sequence>
<dbReference type="OrthoDB" id="128584at2759"/>
<evidence type="ECO:0000313" key="4">
    <source>
        <dbReference type="Proteomes" id="UP001165121"/>
    </source>
</evidence>
<reference evidence="3" key="1">
    <citation type="submission" date="2023-04" db="EMBL/GenBank/DDBJ databases">
        <title>Phytophthora fragariaefolia NBRC 109709.</title>
        <authorList>
            <person name="Ichikawa N."/>
            <person name="Sato H."/>
            <person name="Tonouchi N."/>
        </authorList>
    </citation>
    <scope>NUCLEOTIDE SEQUENCE</scope>
    <source>
        <strain evidence="3">NBRC 109709</strain>
    </source>
</reference>
<dbReference type="Proteomes" id="UP001165121">
    <property type="component" value="Unassembled WGS sequence"/>
</dbReference>
<feature type="compositionally biased region" description="Basic residues" evidence="2">
    <location>
        <begin position="123"/>
        <end position="134"/>
    </location>
</feature>
<name>A0A9W7D0I0_9STRA</name>
<dbReference type="PANTHER" id="PTHR35796:SF3">
    <property type="entry name" value="BHLH DOMAIN-CONTAINING PROTEIN"/>
    <property type="match status" value="1"/>
</dbReference>